<name>A0A7R8XBA9_9CRUS</name>
<sequence>MRRLTGALGLNQMVDMPVALKDSKFPPRLPVLILEDCPSRRGQLDSIFWGQNWFGSFPVEEVKNPGMKRPHPCTVQGCVLDNLEMRVQELQKGMLRILFDGRIPFPPYPFSTLIHMLGHLDLHTLLLMSFVCFRIWSAYCIYRPLPTGLYLLCANSFILNCRTHHGVLNARFHIFHI</sequence>
<proteinExistence type="predicted"/>
<dbReference type="EMBL" id="CAJPEV010000678">
    <property type="protein sequence ID" value="CAG0887559.1"/>
    <property type="molecule type" value="Genomic_DNA"/>
</dbReference>
<dbReference type="AlphaFoldDB" id="A0A7R8XBA9"/>
<protein>
    <submittedName>
        <fullName evidence="1">Uncharacterized protein</fullName>
    </submittedName>
</protein>
<dbReference type="Proteomes" id="UP000677054">
    <property type="component" value="Unassembled WGS sequence"/>
</dbReference>
<dbReference type="EMBL" id="LR900195">
    <property type="protein sequence ID" value="CAD7244654.1"/>
    <property type="molecule type" value="Genomic_DNA"/>
</dbReference>
<reference evidence="1" key="1">
    <citation type="submission" date="2020-11" db="EMBL/GenBank/DDBJ databases">
        <authorList>
            <person name="Tran Van P."/>
        </authorList>
    </citation>
    <scope>NUCLEOTIDE SEQUENCE</scope>
</reference>
<evidence type="ECO:0000313" key="2">
    <source>
        <dbReference type="Proteomes" id="UP000677054"/>
    </source>
</evidence>
<keyword evidence="2" id="KW-1185">Reference proteome</keyword>
<gene>
    <name evidence="1" type="ORF">DSTB1V02_LOCUS4541</name>
</gene>
<evidence type="ECO:0000313" key="1">
    <source>
        <dbReference type="EMBL" id="CAD7244654.1"/>
    </source>
</evidence>
<accession>A0A7R8XBA9</accession>
<organism evidence="1">
    <name type="scientific">Darwinula stevensoni</name>
    <dbReference type="NCBI Taxonomy" id="69355"/>
    <lineage>
        <taxon>Eukaryota</taxon>
        <taxon>Metazoa</taxon>
        <taxon>Ecdysozoa</taxon>
        <taxon>Arthropoda</taxon>
        <taxon>Crustacea</taxon>
        <taxon>Oligostraca</taxon>
        <taxon>Ostracoda</taxon>
        <taxon>Podocopa</taxon>
        <taxon>Podocopida</taxon>
        <taxon>Darwinulocopina</taxon>
        <taxon>Darwinuloidea</taxon>
        <taxon>Darwinulidae</taxon>
        <taxon>Darwinula</taxon>
    </lineage>
</organism>